<evidence type="ECO:0000256" key="1">
    <source>
        <dbReference type="ARBA" id="ARBA00022679"/>
    </source>
</evidence>
<evidence type="ECO:0000313" key="3">
    <source>
        <dbReference type="EMBL" id="KXT05826.1"/>
    </source>
</evidence>
<dbReference type="Pfam" id="PF02458">
    <property type="entry name" value="Transferase"/>
    <property type="match status" value="1"/>
</dbReference>
<dbReference type="PANTHER" id="PTHR31896">
    <property type="entry name" value="FAMILY REGULATORY PROTEIN, PUTATIVE (AFU_ORTHOLOGUE AFUA_3G14730)-RELATED"/>
    <property type="match status" value="1"/>
</dbReference>
<gene>
    <name evidence="3" type="ORF">AC578_1070</name>
</gene>
<dbReference type="EMBL" id="LFZN01000010">
    <property type="protein sequence ID" value="KXT05826.1"/>
    <property type="molecule type" value="Genomic_DNA"/>
</dbReference>
<feature type="compositionally biased region" description="Basic and acidic residues" evidence="2">
    <location>
        <begin position="1"/>
        <end position="23"/>
    </location>
</feature>
<sequence length="621" mass="68615">MSTPWEDRRGIFQRGKEVHEPARRPSQSGGVIDAVRRASVSSQSSVTKPLSNDPAAAPASPTSQRRRSSAASQGLFGNLTQHKRGSEDYATRRASHSEQMISGGAVSGWFNKTYEIRKPGHPVAMSSKYENNKVYPSEHLSKQVVHLSICDVYSPKSWVTQTHFWPMPKETTFDQCYDTLREALSRTLAEIPALAGTTARTSSNPRDLTIEIDENAHVEFAREDLSYWEEIPSYETLKAAGFPMTGLYEPFSMPDTLAPICEGSRMITAKLNLLRGGLALSFGFNHLLTDASAVAEVERIWSQHTKDVSCGERRSHRHKVQDEAIRARLSAPVAGAGDFVDGGFKIFPTSHSQLNLSPAPIVKERRSTFIEETIKAAQGSANEHDNADKANWAIWSFSAESLAKLKKDAAGPDPTKWISTMDALIGLFWSRLSYAKQASRSGHEESMLLFPINIRKRLQPSIDAKYIGNAVDIITTKHSLQELEHPNTGLASAARCVREAVSGWQESRWASWLTMAAGLPDDEAICPNPLGLLVPHNIGFNDYSNSQSNTLDWGTMLGRVDRTRYMKPASSLTKCATAVIVHPRLQDGGLEVATTSTESLKDTLEKDEVFAKYAKLVCFYS</sequence>
<reference evidence="3 4" key="1">
    <citation type="submission" date="2015-07" db="EMBL/GenBank/DDBJ databases">
        <title>Comparative genomics of the Sigatoka disease complex on banana suggests a link between parallel evolutionary changes in Pseudocercospora fijiensis and Pseudocercospora eumusae and increased virulence on the banana host.</title>
        <authorList>
            <person name="Chang T.-C."/>
            <person name="Salvucci A."/>
            <person name="Crous P.W."/>
            <person name="Stergiopoulos I."/>
        </authorList>
    </citation>
    <scope>NUCLEOTIDE SEQUENCE [LARGE SCALE GENOMIC DNA]</scope>
    <source>
        <strain evidence="3 4">CBS 114824</strain>
    </source>
</reference>
<dbReference type="OrthoDB" id="1862401at2759"/>
<dbReference type="PANTHER" id="PTHR31896:SF64">
    <property type="entry name" value="TRICHOTHECENE 3-O-ACETYLTRANSFERASE"/>
    <property type="match status" value="1"/>
</dbReference>
<feature type="region of interest" description="Disordered" evidence="2">
    <location>
        <begin position="1"/>
        <end position="96"/>
    </location>
</feature>
<feature type="compositionally biased region" description="Low complexity" evidence="2">
    <location>
        <begin position="54"/>
        <end position="73"/>
    </location>
</feature>
<protein>
    <recommendedName>
        <fullName evidence="5">Trichothecene 3-O-acetyltransferase</fullName>
    </recommendedName>
</protein>
<keyword evidence="1" id="KW-0808">Transferase</keyword>
<organism evidence="3 4">
    <name type="scientific">Pseudocercospora eumusae</name>
    <dbReference type="NCBI Taxonomy" id="321146"/>
    <lineage>
        <taxon>Eukaryota</taxon>
        <taxon>Fungi</taxon>
        <taxon>Dikarya</taxon>
        <taxon>Ascomycota</taxon>
        <taxon>Pezizomycotina</taxon>
        <taxon>Dothideomycetes</taxon>
        <taxon>Dothideomycetidae</taxon>
        <taxon>Mycosphaerellales</taxon>
        <taxon>Mycosphaerellaceae</taxon>
        <taxon>Pseudocercospora</taxon>
    </lineage>
</organism>
<dbReference type="GO" id="GO:0016740">
    <property type="term" value="F:transferase activity"/>
    <property type="evidence" value="ECO:0007669"/>
    <property type="project" value="UniProtKB-KW"/>
</dbReference>
<dbReference type="InterPro" id="IPR051283">
    <property type="entry name" value="Sec_Metabolite_Acyltrans"/>
</dbReference>
<evidence type="ECO:0000313" key="4">
    <source>
        <dbReference type="Proteomes" id="UP000070133"/>
    </source>
</evidence>
<evidence type="ECO:0000256" key="2">
    <source>
        <dbReference type="SAM" id="MobiDB-lite"/>
    </source>
</evidence>
<dbReference type="AlphaFoldDB" id="A0A139HTR9"/>
<dbReference type="STRING" id="321146.A0A139HTR9"/>
<dbReference type="Gene3D" id="3.30.559.10">
    <property type="entry name" value="Chloramphenicol acetyltransferase-like domain"/>
    <property type="match status" value="2"/>
</dbReference>
<name>A0A139HTR9_9PEZI</name>
<evidence type="ECO:0008006" key="5">
    <source>
        <dbReference type="Google" id="ProtNLM"/>
    </source>
</evidence>
<feature type="compositionally biased region" description="Low complexity" evidence="2">
    <location>
        <begin position="37"/>
        <end position="46"/>
    </location>
</feature>
<dbReference type="InterPro" id="IPR023213">
    <property type="entry name" value="CAT-like_dom_sf"/>
</dbReference>
<dbReference type="Proteomes" id="UP000070133">
    <property type="component" value="Unassembled WGS sequence"/>
</dbReference>
<accession>A0A139HTR9</accession>
<keyword evidence="4" id="KW-1185">Reference proteome</keyword>
<comment type="caution">
    <text evidence="3">The sequence shown here is derived from an EMBL/GenBank/DDBJ whole genome shotgun (WGS) entry which is preliminary data.</text>
</comment>
<proteinExistence type="predicted"/>